<organism evidence="2 3">
    <name type="scientific">Sphingobium jiangsuense</name>
    <dbReference type="NCBI Taxonomy" id="870476"/>
    <lineage>
        <taxon>Bacteria</taxon>
        <taxon>Pseudomonadati</taxon>
        <taxon>Pseudomonadota</taxon>
        <taxon>Alphaproteobacteria</taxon>
        <taxon>Sphingomonadales</taxon>
        <taxon>Sphingomonadaceae</taxon>
        <taxon>Sphingobium</taxon>
    </lineage>
</organism>
<dbReference type="Proteomes" id="UP000571950">
    <property type="component" value="Unassembled WGS sequence"/>
</dbReference>
<accession>A0A7W6FRP7</accession>
<dbReference type="PANTHER" id="PTHR42815:SF2">
    <property type="entry name" value="FAD-BINDING, PUTATIVE (AFU_ORTHOLOGUE AFUA_6G07600)-RELATED"/>
    <property type="match status" value="1"/>
</dbReference>
<evidence type="ECO:0000313" key="3">
    <source>
        <dbReference type="Proteomes" id="UP000571950"/>
    </source>
</evidence>
<dbReference type="Gene3D" id="2.30.110.10">
    <property type="entry name" value="Electron Transport, Fmn-binding Protein, Chain A"/>
    <property type="match status" value="1"/>
</dbReference>
<dbReference type="EMBL" id="JACIDT010000021">
    <property type="protein sequence ID" value="MBB3928260.1"/>
    <property type="molecule type" value="Genomic_DNA"/>
</dbReference>
<dbReference type="RefSeq" id="WP_188073549.1">
    <property type="nucleotide sequence ID" value="NZ_JACIDT010000021.1"/>
</dbReference>
<reference evidence="2 3" key="1">
    <citation type="submission" date="2020-08" db="EMBL/GenBank/DDBJ databases">
        <title>Genomic Encyclopedia of Type Strains, Phase IV (KMG-IV): sequencing the most valuable type-strain genomes for metagenomic binning, comparative biology and taxonomic classification.</title>
        <authorList>
            <person name="Goeker M."/>
        </authorList>
    </citation>
    <scope>NUCLEOTIDE SEQUENCE [LARGE SCALE GENOMIC DNA]</scope>
    <source>
        <strain evidence="2 3">DSM 26189</strain>
    </source>
</reference>
<name>A0A7W6FRP7_9SPHN</name>
<sequence>MKQGIDTFSALQGIIGKTPSAIDLKVIDHLDENALRWLGVSPLMFAGFGDGAALAVTLGGGKPGFAGGDPRGLRLPLAALDDPALARPGAGFGSLFLAPGIGETLRVNGRVAAIEDGAAVIAVEECYVHCAKALIRSGFWSAAPLAEAPDDPAAFVAASCFMALATADARGHADLSPKGDPAGSMARLEDDALWFADRPGNRRVDSFRNILDQPHVAAVLIVPGSSRVAILGGPARLTADEEARARFAVRGKVPHLAVRIDPLALDLRVSPALERARLWPLEATAQGIDPAKIFVAHVKANRERGMGARLAGAVMSIPGLMRKGLDKDYKDNLY</sequence>
<dbReference type="InterPro" id="IPR012349">
    <property type="entry name" value="Split_barrel_FMN-bd"/>
</dbReference>
<dbReference type="SUPFAM" id="SSF50475">
    <property type="entry name" value="FMN-binding split barrel"/>
    <property type="match status" value="1"/>
</dbReference>
<evidence type="ECO:0000259" key="1">
    <source>
        <dbReference type="Pfam" id="PF01243"/>
    </source>
</evidence>
<dbReference type="PANTHER" id="PTHR42815">
    <property type="entry name" value="FAD-BINDING, PUTATIVE (AFU_ORTHOLOGUE AFUA_6G07600)-RELATED"/>
    <property type="match status" value="1"/>
</dbReference>
<keyword evidence="3" id="KW-1185">Reference proteome</keyword>
<dbReference type="InterPro" id="IPR011576">
    <property type="entry name" value="Pyridox_Oxase_N"/>
</dbReference>
<feature type="domain" description="Pyridoxamine 5'-phosphate oxidase N-terminal" evidence="1">
    <location>
        <begin position="153"/>
        <end position="250"/>
    </location>
</feature>
<comment type="caution">
    <text evidence="2">The sequence shown here is derived from an EMBL/GenBank/DDBJ whole genome shotgun (WGS) entry which is preliminary data.</text>
</comment>
<evidence type="ECO:0000313" key="2">
    <source>
        <dbReference type="EMBL" id="MBB3928260.1"/>
    </source>
</evidence>
<protein>
    <recommendedName>
        <fullName evidence="1">Pyridoxamine 5'-phosphate oxidase N-terminal domain-containing protein</fullName>
    </recommendedName>
</protein>
<dbReference type="Pfam" id="PF01243">
    <property type="entry name" value="PNPOx_N"/>
    <property type="match status" value="1"/>
</dbReference>
<proteinExistence type="predicted"/>
<dbReference type="AlphaFoldDB" id="A0A7W6FRP7"/>
<gene>
    <name evidence="2" type="ORF">GGR43_004004</name>
</gene>